<dbReference type="EMBL" id="QJJK01000012">
    <property type="protein sequence ID" value="PXW54017.1"/>
    <property type="molecule type" value="Genomic_DNA"/>
</dbReference>
<dbReference type="InterPro" id="IPR014558">
    <property type="entry name" value="UCP029720"/>
</dbReference>
<dbReference type="RefSeq" id="WP_110377270.1">
    <property type="nucleotide sequence ID" value="NZ_CAKNFM010000002.1"/>
</dbReference>
<sequence>MLTSILRAVMLVGTLAVAGGALAQAMAPAKVAETSKGKALVDAKGMTLYIFDKDTAGKSVCNGTCATNWPPLMVAAGASASGDWTIVTRDDGSKQWAYKTKPLYTWVKDMKPGDVTGEGMANNTWHVAAP</sequence>
<gene>
    <name evidence="2" type="ORF">C7450_11246</name>
</gene>
<dbReference type="InterPro" id="IPR005297">
    <property type="entry name" value="Lipoprotein_repeat"/>
</dbReference>
<dbReference type="AlphaFoldDB" id="A0A2V3TWH7"/>
<evidence type="ECO:0000313" key="2">
    <source>
        <dbReference type="EMBL" id="PXW54017.1"/>
    </source>
</evidence>
<dbReference type="Proteomes" id="UP000248021">
    <property type="component" value="Unassembled WGS sequence"/>
</dbReference>
<keyword evidence="1" id="KW-0732">Signal</keyword>
<dbReference type="OrthoDB" id="9800666at2"/>
<organism evidence="2 3">
    <name type="scientific">Chelatococcus asaccharovorans</name>
    <dbReference type="NCBI Taxonomy" id="28210"/>
    <lineage>
        <taxon>Bacteria</taxon>
        <taxon>Pseudomonadati</taxon>
        <taxon>Pseudomonadota</taxon>
        <taxon>Alphaproteobacteria</taxon>
        <taxon>Hyphomicrobiales</taxon>
        <taxon>Chelatococcaceae</taxon>
        <taxon>Chelatococcus</taxon>
    </lineage>
</organism>
<feature type="chain" id="PRO_5041069455" evidence="1">
    <location>
        <begin position="24"/>
        <end position="130"/>
    </location>
</feature>
<name>A0A2V3TWH7_9HYPH</name>
<keyword evidence="2" id="KW-0449">Lipoprotein</keyword>
<evidence type="ECO:0000256" key="1">
    <source>
        <dbReference type="SAM" id="SignalP"/>
    </source>
</evidence>
<comment type="caution">
    <text evidence="2">The sequence shown here is derived from an EMBL/GenBank/DDBJ whole genome shotgun (WGS) entry which is preliminary data.</text>
</comment>
<evidence type="ECO:0000313" key="3">
    <source>
        <dbReference type="Proteomes" id="UP000248021"/>
    </source>
</evidence>
<accession>A0A2V3TWH7</accession>
<dbReference type="Pfam" id="PF03640">
    <property type="entry name" value="Lipoprotein_15"/>
    <property type="match status" value="2"/>
</dbReference>
<feature type="signal peptide" evidence="1">
    <location>
        <begin position="1"/>
        <end position="23"/>
    </location>
</feature>
<dbReference type="PANTHER" id="PTHR39335">
    <property type="entry name" value="BLL4220 PROTEIN"/>
    <property type="match status" value="1"/>
</dbReference>
<keyword evidence="3" id="KW-1185">Reference proteome</keyword>
<protein>
    <submittedName>
        <fullName evidence="2">Putative lipoprotein with Yx(FWY)xxD motif</fullName>
    </submittedName>
</protein>
<dbReference type="PANTHER" id="PTHR39335:SF1">
    <property type="entry name" value="BLL4220 PROTEIN"/>
    <property type="match status" value="1"/>
</dbReference>
<dbReference type="GO" id="GO:0043448">
    <property type="term" value="P:alkane catabolic process"/>
    <property type="evidence" value="ECO:0007669"/>
    <property type="project" value="TreeGrafter"/>
</dbReference>
<proteinExistence type="predicted"/>
<reference evidence="2 3" key="1">
    <citation type="submission" date="2018-05" db="EMBL/GenBank/DDBJ databases">
        <title>Genomic Encyclopedia of Type Strains, Phase IV (KMG-IV): sequencing the most valuable type-strain genomes for metagenomic binning, comparative biology and taxonomic classification.</title>
        <authorList>
            <person name="Goeker M."/>
        </authorList>
    </citation>
    <scope>NUCLEOTIDE SEQUENCE [LARGE SCALE GENOMIC DNA]</scope>
    <source>
        <strain evidence="2 3">DSM 6462</strain>
    </source>
</reference>
<dbReference type="PIRSF" id="PIRSF029720">
    <property type="entry name" value="UCP029720"/>
    <property type="match status" value="1"/>
</dbReference>